<evidence type="ECO:0000313" key="1">
    <source>
        <dbReference type="EMBL" id="AZR74043.1"/>
    </source>
</evidence>
<protein>
    <submittedName>
        <fullName evidence="1">Uncharacterized protein</fullName>
    </submittedName>
</protein>
<dbReference type="AlphaFoldDB" id="A0A3S9T0B2"/>
<organism evidence="1 2">
    <name type="scientific">Anoxybacter fermentans</name>
    <dbReference type="NCBI Taxonomy" id="1323375"/>
    <lineage>
        <taxon>Bacteria</taxon>
        <taxon>Bacillati</taxon>
        <taxon>Bacillota</taxon>
        <taxon>Clostridia</taxon>
        <taxon>Halanaerobiales</taxon>
        <taxon>Anoxybacter</taxon>
    </lineage>
</organism>
<proteinExistence type="predicted"/>
<evidence type="ECO:0000313" key="2">
    <source>
        <dbReference type="Proteomes" id="UP000267250"/>
    </source>
</evidence>
<accession>A0A3S9T0B2</accession>
<gene>
    <name evidence="1" type="ORF">BBF96_11945</name>
</gene>
<name>A0A3S9T0B2_9FIRM</name>
<dbReference type="KEGG" id="aft:BBF96_11945"/>
<dbReference type="EMBL" id="CP016379">
    <property type="protein sequence ID" value="AZR74043.1"/>
    <property type="molecule type" value="Genomic_DNA"/>
</dbReference>
<dbReference type="Proteomes" id="UP000267250">
    <property type="component" value="Chromosome"/>
</dbReference>
<sequence>MTKLIQILLLYIQIQQKIIIFLINSLLGKHITINRKTYDKLIDKPYKKLQVDQIPIIEITKKLNFNQLLIDYQNLHGKPLKPIKRHKNKKVQIPNNLVCPRCGTPHQYLYLSILLHFYYTKNTSPTFNY</sequence>
<keyword evidence="2" id="KW-1185">Reference proteome</keyword>
<reference evidence="1 2" key="1">
    <citation type="submission" date="2016-07" db="EMBL/GenBank/DDBJ databases">
        <title>Genome and transcriptome analysis of iron-reducing fermentative bacteria Anoxybacter fermentans.</title>
        <authorList>
            <person name="Zeng X."/>
            <person name="Shao Z."/>
        </authorList>
    </citation>
    <scope>NUCLEOTIDE SEQUENCE [LARGE SCALE GENOMIC DNA]</scope>
    <source>
        <strain evidence="1 2">DY22613</strain>
    </source>
</reference>